<proteinExistence type="predicted"/>
<organism evidence="1">
    <name type="scientific">marine sediment metagenome</name>
    <dbReference type="NCBI Taxonomy" id="412755"/>
    <lineage>
        <taxon>unclassified sequences</taxon>
        <taxon>metagenomes</taxon>
        <taxon>ecological metagenomes</taxon>
    </lineage>
</organism>
<comment type="caution">
    <text evidence="1">The sequence shown here is derived from an EMBL/GenBank/DDBJ whole genome shotgun (WGS) entry which is preliminary data.</text>
</comment>
<evidence type="ECO:0000313" key="1">
    <source>
        <dbReference type="EMBL" id="GAH11265.1"/>
    </source>
</evidence>
<accession>X1DSM9</accession>
<feature type="non-terminal residue" evidence="1">
    <location>
        <position position="1"/>
    </location>
</feature>
<dbReference type="EMBL" id="BART01035131">
    <property type="protein sequence ID" value="GAH11265.1"/>
    <property type="molecule type" value="Genomic_DNA"/>
</dbReference>
<protein>
    <submittedName>
        <fullName evidence="1">Uncharacterized protein</fullName>
    </submittedName>
</protein>
<reference evidence="1" key="1">
    <citation type="journal article" date="2014" name="Front. Microbiol.">
        <title>High frequency of phylogenetically diverse reductive dehalogenase-homologous genes in deep subseafloor sedimentary metagenomes.</title>
        <authorList>
            <person name="Kawai M."/>
            <person name="Futagami T."/>
            <person name="Toyoda A."/>
            <person name="Takaki Y."/>
            <person name="Nishi S."/>
            <person name="Hori S."/>
            <person name="Arai W."/>
            <person name="Tsubouchi T."/>
            <person name="Morono Y."/>
            <person name="Uchiyama I."/>
            <person name="Ito T."/>
            <person name="Fujiyama A."/>
            <person name="Inagaki F."/>
            <person name="Takami H."/>
        </authorList>
    </citation>
    <scope>NUCLEOTIDE SEQUENCE</scope>
    <source>
        <strain evidence="1">Expedition CK06-06</strain>
    </source>
</reference>
<sequence length="129" mass="14835">RERKEQQFSVWPSIYPDCMPKTVETLDGDLAWQYKYYNPGGCLLTGLFTLNFGRMVKFETKIKVQDDLLQIVLNKRLGNEVSLKARAYSDEYIIDTEKKIIFSPGPDGKADTKDDIKLIINPEVLNLTD</sequence>
<gene>
    <name evidence="1" type="ORF">S01H4_59791</name>
</gene>
<name>X1DSM9_9ZZZZ</name>
<dbReference type="AlphaFoldDB" id="X1DSM9"/>